<dbReference type="Proteomes" id="UP000019763">
    <property type="component" value="Unassembled WGS sequence"/>
</dbReference>
<comment type="similarity">
    <text evidence="4 10">Belongs to the OST1 family.</text>
</comment>
<feature type="signal peptide" evidence="10">
    <location>
        <begin position="1"/>
        <end position="16"/>
    </location>
</feature>
<comment type="subcellular location">
    <subcellularLocation>
        <location evidence="2 10">Endoplasmic reticulum membrane</location>
        <topology evidence="2 10">Single-pass type I membrane protein</topology>
    </subcellularLocation>
</comment>
<organism evidence="11 12">
    <name type="scientific">Gregarina niphandrodes</name>
    <name type="common">Septate eugregarine</name>
    <dbReference type="NCBI Taxonomy" id="110365"/>
    <lineage>
        <taxon>Eukaryota</taxon>
        <taxon>Sar</taxon>
        <taxon>Alveolata</taxon>
        <taxon>Apicomplexa</taxon>
        <taxon>Conoidasida</taxon>
        <taxon>Gregarinasina</taxon>
        <taxon>Eugregarinorida</taxon>
        <taxon>Gregarinidae</taxon>
        <taxon>Gregarina</taxon>
    </lineage>
</organism>
<dbReference type="OrthoDB" id="310030at2759"/>
<dbReference type="RefSeq" id="XP_011128995.1">
    <property type="nucleotide sequence ID" value="XM_011130693.1"/>
</dbReference>
<evidence type="ECO:0000256" key="2">
    <source>
        <dbReference type="ARBA" id="ARBA00004115"/>
    </source>
</evidence>
<evidence type="ECO:0000256" key="10">
    <source>
        <dbReference type="RuleBase" id="RU361143"/>
    </source>
</evidence>
<comment type="subunit">
    <text evidence="10">Component of the oligosaccharyltransferase (OST) complex.</text>
</comment>
<evidence type="ECO:0000256" key="7">
    <source>
        <dbReference type="ARBA" id="ARBA00022824"/>
    </source>
</evidence>
<evidence type="ECO:0000256" key="4">
    <source>
        <dbReference type="ARBA" id="ARBA00008905"/>
    </source>
</evidence>
<evidence type="ECO:0000313" key="11">
    <source>
        <dbReference type="EMBL" id="EZG82426.1"/>
    </source>
</evidence>
<comment type="pathway">
    <text evidence="3 10">Protein modification; protein glycosylation.</text>
</comment>
<name>A0A023BC63_GRENI</name>
<keyword evidence="12" id="KW-1185">Reference proteome</keyword>
<sequence length="462" mass="51731">MKLGVWVLLALVGGVSVPVEQRVRDGSPDGIEQEWLVPEGQRQVRGIPRDVSALALIRSCDQKVQVSGPWLVDHTFNTNGDKFCVDIVAGDVGVNDTLIISYGGNYVRDKKLTKSWNDIPSNEFVCNICSDIVLFPLAGRNTTAAQVVNNKLKAIDPGFAVLSNGTVPNAADVLKTAERNKQVSFTSSAYIAAKREERQDSDEGTRLRPGLRPGLIDEETLRKMMDSCKDIQFSSRSFVPAKFTSVDTEYYLPFWTTKVRVTEDYAVRNMGAKVVGHYDVNTLVNLYHRTIGTYRASSSPSITMHGIIMSFLAEFPPSTSHHEFYDRIGNITTTEVLSNDRSGQLLALYPRHPILGQWNGAFTLRYHTPQQNIALYHSDGAVAIIPGRVSIGGYWIGTRNVRVILPPFSTITEMQFLKNPISQKVYRERQWLDVFPSRTVVELQFEDIPNYRVMKDGIALIR</sequence>
<dbReference type="GeneID" id="22910859"/>
<keyword evidence="8" id="KW-1133">Transmembrane helix</keyword>
<reference evidence="11" key="1">
    <citation type="submission" date="2013-12" db="EMBL/GenBank/DDBJ databases">
        <authorList>
            <person name="Omoto C.K."/>
            <person name="Sibley D."/>
            <person name="Venepally P."/>
            <person name="Hadjithomas M."/>
            <person name="Karamycheva S."/>
            <person name="Brunk B."/>
            <person name="Roos D."/>
            <person name="Caler E."/>
            <person name="Lorenzi H."/>
        </authorList>
    </citation>
    <scope>NUCLEOTIDE SEQUENCE</scope>
</reference>
<accession>A0A023BC63</accession>
<feature type="chain" id="PRO_5009025015" description="Dolichyl-diphosphooligosaccharide--protein glycosyltransferase subunit 1" evidence="10">
    <location>
        <begin position="17"/>
        <end position="462"/>
    </location>
</feature>
<comment type="caution">
    <text evidence="11">The sequence shown here is derived from an EMBL/GenBank/DDBJ whole genome shotgun (WGS) entry which is preliminary data.</text>
</comment>
<evidence type="ECO:0000313" key="12">
    <source>
        <dbReference type="Proteomes" id="UP000019763"/>
    </source>
</evidence>
<dbReference type="PANTHER" id="PTHR21049">
    <property type="entry name" value="RIBOPHORIN I"/>
    <property type="match status" value="1"/>
</dbReference>
<evidence type="ECO:0000256" key="1">
    <source>
        <dbReference type="ARBA" id="ARBA00002791"/>
    </source>
</evidence>
<evidence type="ECO:0000256" key="6">
    <source>
        <dbReference type="ARBA" id="ARBA00022729"/>
    </source>
</evidence>
<dbReference type="VEuPathDB" id="CryptoDB:GNI_016510"/>
<gene>
    <name evidence="11" type="ORF">GNI_016510</name>
</gene>
<comment type="function">
    <text evidence="1 10">Subunit of the oligosaccharyl transferase (OST) complex that catalyzes the initial transfer of a defined glycan (Glc(3)Man(9)GlcNAc(2) in eukaryotes) from the lipid carrier dolichol-pyrophosphate to an asparagine residue within an Asn-X-Ser/Thr consensus motif in nascent polypeptide chains, the first step in protein N-glycosylation. N-glycosylation occurs cotranslationally and the complex associates with the Sec61 complex at the channel-forming translocon complex that mediates protein translocation across the endoplasmic reticulum (ER). All subunits are required for a maximal enzyme activity.</text>
</comment>
<protein>
    <recommendedName>
        <fullName evidence="10">Dolichyl-diphosphooligosaccharide--protein glycosyltransferase subunit 1</fullName>
    </recommendedName>
</protein>
<keyword evidence="9" id="KW-0472">Membrane</keyword>
<dbReference type="GO" id="GO:0018279">
    <property type="term" value="P:protein N-linked glycosylation via asparagine"/>
    <property type="evidence" value="ECO:0007669"/>
    <property type="project" value="TreeGrafter"/>
</dbReference>
<dbReference type="Pfam" id="PF04597">
    <property type="entry name" value="Ribophorin_I"/>
    <property type="match status" value="1"/>
</dbReference>
<dbReference type="PANTHER" id="PTHR21049:SF0">
    <property type="entry name" value="DOLICHYL-DIPHOSPHOOLIGOSACCHARIDE--PROTEIN GLYCOSYLTRANSFERASE SUBUNIT 1"/>
    <property type="match status" value="1"/>
</dbReference>
<proteinExistence type="inferred from homology"/>
<dbReference type="UniPathway" id="UPA00378"/>
<dbReference type="GO" id="GO:0008250">
    <property type="term" value="C:oligosaccharyltransferase complex"/>
    <property type="evidence" value="ECO:0007669"/>
    <property type="project" value="UniProtKB-UniRule"/>
</dbReference>
<evidence type="ECO:0000256" key="9">
    <source>
        <dbReference type="ARBA" id="ARBA00023136"/>
    </source>
</evidence>
<dbReference type="InterPro" id="IPR007676">
    <property type="entry name" value="Ribophorin_I"/>
</dbReference>
<keyword evidence="6 10" id="KW-0732">Signal</keyword>
<keyword evidence="7 10" id="KW-0256">Endoplasmic reticulum</keyword>
<evidence type="ECO:0000256" key="5">
    <source>
        <dbReference type="ARBA" id="ARBA00022692"/>
    </source>
</evidence>
<dbReference type="EMBL" id="AFNH02000121">
    <property type="protein sequence ID" value="EZG82426.1"/>
    <property type="molecule type" value="Genomic_DNA"/>
</dbReference>
<evidence type="ECO:0000256" key="3">
    <source>
        <dbReference type="ARBA" id="ARBA00004922"/>
    </source>
</evidence>
<evidence type="ECO:0000256" key="8">
    <source>
        <dbReference type="ARBA" id="ARBA00022989"/>
    </source>
</evidence>
<keyword evidence="5" id="KW-0812">Transmembrane</keyword>
<dbReference type="AlphaFoldDB" id="A0A023BC63"/>